<keyword evidence="4 9" id="KW-0436">Ligase</keyword>
<comment type="pathway">
    <text evidence="2">Protein modification; protein lipoylation via exogenous pathway; protein N(6)-(lipoyl)lysine from lipoate: step 1/2.</text>
</comment>
<accession>A0A0J8DBF2</accession>
<dbReference type="InterPro" id="IPR004562">
    <property type="entry name" value="LipoylTrfase_LipoateP_Ligase"/>
</dbReference>
<dbReference type="Proteomes" id="UP000036756">
    <property type="component" value="Unassembled WGS sequence"/>
</dbReference>
<dbReference type="InterPro" id="IPR019491">
    <property type="entry name" value="Lipoate_protein_ligase_C"/>
</dbReference>
<evidence type="ECO:0000256" key="4">
    <source>
        <dbReference type="ARBA" id="ARBA00022598"/>
    </source>
</evidence>
<protein>
    <recommendedName>
        <fullName evidence="3">lipoate--protein ligase</fullName>
        <ecNumber evidence="3">6.3.1.20</ecNumber>
    </recommendedName>
</protein>
<dbReference type="PROSITE" id="PS51733">
    <property type="entry name" value="BPL_LPL_CATALYTIC"/>
    <property type="match status" value="1"/>
</dbReference>
<dbReference type="GO" id="GO:0017118">
    <property type="term" value="F:lipoyltransferase activity"/>
    <property type="evidence" value="ECO:0007669"/>
    <property type="project" value="TreeGrafter"/>
</dbReference>
<keyword evidence="9" id="KW-0808">Transferase</keyword>
<dbReference type="InterPro" id="IPR045864">
    <property type="entry name" value="aa-tRNA-synth_II/BPL/LPL"/>
</dbReference>
<evidence type="ECO:0000256" key="1">
    <source>
        <dbReference type="ARBA" id="ARBA00005085"/>
    </source>
</evidence>
<dbReference type="FunFam" id="3.30.930.10:FF:000072">
    <property type="entry name" value="Lipoate--protein ligase"/>
    <property type="match status" value="1"/>
</dbReference>
<feature type="domain" description="BPL/LPL catalytic" evidence="8">
    <location>
        <begin position="24"/>
        <end position="211"/>
    </location>
</feature>
<evidence type="ECO:0000313" key="10">
    <source>
        <dbReference type="Proteomes" id="UP000036756"/>
    </source>
</evidence>
<dbReference type="SUPFAM" id="SSF82649">
    <property type="entry name" value="SufE/NifU"/>
    <property type="match status" value="1"/>
</dbReference>
<organism evidence="9 10">
    <name type="scientific">Clostridium cylindrosporum DSM 605</name>
    <dbReference type="NCBI Taxonomy" id="1121307"/>
    <lineage>
        <taxon>Bacteria</taxon>
        <taxon>Bacillati</taxon>
        <taxon>Bacillota</taxon>
        <taxon>Clostridia</taxon>
        <taxon>Eubacteriales</taxon>
        <taxon>Clostridiaceae</taxon>
        <taxon>Clostridium</taxon>
    </lineage>
</organism>
<reference evidence="9 10" key="1">
    <citation type="submission" date="2015-06" db="EMBL/GenBank/DDBJ databases">
        <title>Draft genome sequence of the purine-degrading Clostridium cylindrosporum HC-1 (DSM 605).</title>
        <authorList>
            <person name="Poehlein A."/>
            <person name="Schiel-Bengelsdorf B."/>
            <person name="Bengelsdorf F."/>
            <person name="Daniel R."/>
            <person name="Duerre P."/>
        </authorList>
    </citation>
    <scope>NUCLEOTIDE SEQUENCE [LARGE SCALE GENOMIC DNA]</scope>
    <source>
        <strain evidence="9 10">DSM 605</strain>
    </source>
</reference>
<evidence type="ECO:0000256" key="5">
    <source>
        <dbReference type="ARBA" id="ARBA00022741"/>
    </source>
</evidence>
<dbReference type="SUPFAM" id="SSF55681">
    <property type="entry name" value="Class II aaRS and biotin synthetases"/>
    <property type="match status" value="1"/>
</dbReference>
<dbReference type="UniPathway" id="UPA00537">
    <property type="reaction ID" value="UER00594"/>
</dbReference>
<keyword evidence="6" id="KW-0067">ATP-binding</keyword>
<comment type="pathway">
    <text evidence="1">Protein modification; protein lipoylation via exogenous pathway; protein N(6)-(lipoyl)lysine from lipoate: step 2/2.</text>
</comment>
<dbReference type="Pfam" id="PF21948">
    <property type="entry name" value="LplA-B_cat"/>
    <property type="match status" value="1"/>
</dbReference>
<gene>
    <name evidence="9" type="primary">lplJ</name>
    <name evidence="9" type="ORF">CLCY_2c03850</name>
</gene>
<dbReference type="PATRIC" id="fig|1121307.3.peg.1243"/>
<dbReference type="GO" id="GO:0005524">
    <property type="term" value="F:ATP binding"/>
    <property type="evidence" value="ECO:0007669"/>
    <property type="project" value="UniProtKB-KW"/>
</dbReference>
<evidence type="ECO:0000256" key="6">
    <source>
        <dbReference type="ARBA" id="ARBA00022840"/>
    </source>
</evidence>
<dbReference type="EMBL" id="LFVU01000027">
    <property type="protein sequence ID" value="KMT21623.1"/>
    <property type="molecule type" value="Genomic_DNA"/>
</dbReference>
<dbReference type="AlphaFoldDB" id="A0A0J8DBF2"/>
<proteinExistence type="predicted"/>
<sequence>MLYIYNNSTDPYFNLAAEEYVLKNFTEDCFILWRNSTAVIIGKNQNALAEINLDYVKENNIHVVRRLSGGGAVFHDLGNVNFTFITNDTDDFVNFSKFTSPIIGVLNDKLDIKAELSGRNDLTINDQKFSGNAQYNYKNRVLHHGTLLFASSITNISDSLKVKPSKFEGKGVKSVKSRVTNISSHLKSPITIEDFISLTMDYVKNNNSSEGKIYEFTKEDISSIIKLRDEKYSTWEWNFGTSPKYNFINEKRFKGGTVELHFNVEKGIIKNCKIYGDFFSKKDVKDVEDALIGVKHNYDSIHESLKTLDIGKYFSNITIEDIMEIAL</sequence>
<dbReference type="EC" id="6.3.1.20" evidence="3"/>
<dbReference type="Gene3D" id="3.30.390.50">
    <property type="entry name" value="CO dehydrogenase flavoprotein, C-terminal domain"/>
    <property type="match status" value="1"/>
</dbReference>
<dbReference type="PANTHER" id="PTHR12561">
    <property type="entry name" value="LIPOATE-PROTEIN LIGASE"/>
    <property type="match status" value="1"/>
</dbReference>
<keyword evidence="5" id="KW-0547">Nucleotide-binding</keyword>
<evidence type="ECO:0000259" key="8">
    <source>
        <dbReference type="PROSITE" id="PS51733"/>
    </source>
</evidence>
<dbReference type="PANTHER" id="PTHR12561:SF3">
    <property type="entry name" value="LIPOYLTRANSFERASE 1, MITOCHONDRIAL"/>
    <property type="match status" value="1"/>
</dbReference>
<evidence type="ECO:0000256" key="2">
    <source>
        <dbReference type="ARBA" id="ARBA00005124"/>
    </source>
</evidence>
<dbReference type="RefSeq" id="WP_048571042.1">
    <property type="nucleotide sequence ID" value="NZ_LFVU01000027.1"/>
</dbReference>
<dbReference type="GO" id="GO:0016979">
    <property type="term" value="F:lipoate-protein ligase activity"/>
    <property type="evidence" value="ECO:0007669"/>
    <property type="project" value="UniProtKB-EC"/>
</dbReference>
<dbReference type="OrthoDB" id="9788148at2"/>
<evidence type="ECO:0000256" key="3">
    <source>
        <dbReference type="ARBA" id="ARBA00012367"/>
    </source>
</evidence>
<dbReference type="NCBIfam" id="TIGR00545">
    <property type="entry name" value="lipoyltrans"/>
    <property type="match status" value="1"/>
</dbReference>
<evidence type="ECO:0000256" key="7">
    <source>
        <dbReference type="ARBA" id="ARBA00048037"/>
    </source>
</evidence>
<keyword evidence="10" id="KW-1185">Reference proteome</keyword>
<evidence type="ECO:0000313" key="9">
    <source>
        <dbReference type="EMBL" id="KMT21623.1"/>
    </source>
</evidence>
<keyword evidence="9" id="KW-0548">Nucleotidyltransferase</keyword>
<dbReference type="InterPro" id="IPR004143">
    <property type="entry name" value="BPL_LPL_catalytic"/>
</dbReference>
<dbReference type="Pfam" id="PF10437">
    <property type="entry name" value="Lip_prot_lig_C"/>
    <property type="match status" value="1"/>
</dbReference>
<dbReference type="Gene3D" id="3.30.930.10">
    <property type="entry name" value="Bira Bifunctional Protein, Domain 2"/>
    <property type="match status" value="1"/>
</dbReference>
<dbReference type="GO" id="GO:0009249">
    <property type="term" value="P:protein lipoylation"/>
    <property type="evidence" value="ECO:0007669"/>
    <property type="project" value="InterPro"/>
</dbReference>
<name>A0A0J8DBF2_CLOCY</name>
<dbReference type="CDD" id="cd16443">
    <property type="entry name" value="LplA"/>
    <property type="match status" value="1"/>
</dbReference>
<dbReference type="STRING" id="1121307.CLCY_2c03850"/>
<comment type="catalytic activity">
    <reaction evidence="7">
        <text>L-lysyl-[lipoyl-carrier protein] + (R)-lipoate + ATP = N(6)-[(R)-lipoyl]-L-lysyl-[lipoyl-carrier protein] + AMP + diphosphate + H(+)</text>
        <dbReference type="Rhea" id="RHEA:49288"/>
        <dbReference type="Rhea" id="RHEA-COMP:10500"/>
        <dbReference type="Rhea" id="RHEA-COMP:10502"/>
        <dbReference type="ChEBI" id="CHEBI:15378"/>
        <dbReference type="ChEBI" id="CHEBI:29969"/>
        <dbReference type="ChEBI" id="CHEBI:30616"/>
        <dbReference type="ChEBI" id="CHEBI:33019"/>
        <dbReference type="ChEBI" id="CHEBI:83088"/>
        <dbReference type="ChEBI" id="CHEBI:83099"/>
        <dbReference type="ChEBI" id="CHEBI:456215"/>
        <dbReference type="EC" id="6.3.1.20"/>
    </reaction>
</comment>
<dbReference type="GO" id="GO:0005737">
    <property type="term" value="C:cytoplasm"/>
    <property type="evidence" value="ECO:0007669"/>
    <property type="project" value="TreeGrafter"/>
</dbReference>
<comment type="caution">
    <text evidence="9">The sequence shown here is derived from an EMBL/GenBank/DDBJ whole genome shotgun (WGS) entry which is preliminary data.</text>
</comment>